<keyword evidence="1" id="KW-0472">Membrane</keyword>
<proteinExistence type="predicted"/>
<keyword evidence="1" id="KW-0812">Transmembrane</keyword>
<accession>A0ABX6P7Y9</accession>
<name>A0ABX6P7Y9_9BURK</name>
<keyword evidence="1" id="KW-1133">Transmembrane helix</keyword>
<evidence type="ECO:0000256" key="1">
    <source>
        <dbReference type="SAM" id="Phobius"/>
    </source>
</evidence>
<organism evidence="2 3">
    <name type="scientific">Ramlibacter terrae</name>
    <dbReference type="NCBI Taxonomy" id="2732511"/>
    <lineage>
        <taxon>Bacteria</taxon>
        <taxon>Pseudomonadati</taxon>
        <taxon>Pseudomonadota</taxon>
        <taxon>Betaproteobacteria</taxon>
        <taxon>Burkholderiales</taxon>
        <taxon>Comamonadaceae</taxon>
        <taxon>Ramlibacter</taxon>
    </lineage>
</organism>
<protein>
    <submittedName>
        <fullName evidence="2">Uncharacterized protein</fullName>
    </submittedName>
</protein>
<gene>
    <name evidence="2" type="ORF">HK414_27510</name>
</gene>
<feature type="transmembrane region" description="Helical" evidence="1">
    <location>
        <begin position="20"/>
        <end position="38"/>
    </location>
</feature>
<sequence length="140" mass="15215">MLLTRPAGWTPAAPPKPETLTQMMMAATVAVGCAAPLLTSLSRSGKAPPEAYLIFERLFFFNDYAGSLAMLVALVLALALPRVQEAVAHRPAGLPSIRRPPSRQRSSRWRCARASSTSRIPCPWMNTRRGCRRTPSPAAS</sequence>
<reference evidence="2 3" key="1">
    <citation type="submission" date="2020-05" db="EMBL/GenBank/DDBJ databases">
        <title>Ramlibacter rhizophilus sp. nov., isolated from rhizosphere soil of national flower Mugunghwa from South Korea.</title>
        <authorList>
            <person name="Zheng-Fei Y."/>
            <person name="Huan T."/>
        </authorList>
    </citation>
    <scope>NUCLEOTIDE SEQUENCE [LARGE SCALE GENOMIC DNA]</scope>
    <source>
        <strain evidence="2 3">H242</strain>
    </source>
</reference>
<dbReference type="Proteomes" id="UP000500826">
    <property type="component" value="Chromosome"/>
</dbReference>
<dbReference type="PROSITE" id="PS51257">
    <property type="entry name" value="PROKAR_LIPOPROTEIN"/>
    <property type="match status" value="1"/>
</dbReference>
<dbReference type="EMBL" id="CP053418">
    <property type="protein sequence ID" value="QJW85637.1"/>
    <property type="molecule type" value="Genomic_DNA"/>
</dbReference>
<keyword evidence="3" id="KW-1185">Reference proteome</keyword>
<feature type="transmembrane region" description="Helical" evidence="1">
    <location>
        <begin position="59"/>
        <end position="80"/>
    </location>
</feature>
<evidence type="ECO:0000313" key="3">
    <source>
        <dbReference type="Proteomes" id="UP000500826"/>
    </source>
</evidence>
<evidence type="ECO:0000313" key="2">
    <source>
        <dbReference type="EMBL" id="QJW85637.1"/>
    </source>
</evidence>